<name>A0A1C3ULH9_9HYPH</name>
<dbReference type="AlphaFoldDB" id="A0A1C3ULH9"/>
<gene>
    <name evidence="1" type="ORF">GA0061100_102574</name>
</gene>
<dbReference type="STRING" id="52131.GA0061100_102574"/>
<sequence length="112" mass="12047">MASFFSNIISIFTGGASQAGTEKSGGSTVSVEPQVHAGCTIHATPQREGNQFRLMGRIEKDVNGEILVRNFIRADVFTSSDDAVESTFRKGQQIIDQNGPGLFGDGEKVRQV</sequence>
<organism evidence="1 2">
    <name type="scientific">Rhizobium hainanense</name>
    <dbReference type="NCBI Taxonomy" id="52131"/>
    <lineage>
        <taxon>Bacteria</taxon>
        <taxon>Pseudomonadati</taxon>
        <taxon>Pseudomonadota</taxon>
        <taxon>Alphaproteobacteria</taxon>
        <taxon>Hyphomicrobiales</taxon>
        <taxon>Rhizobiaceae</taxon>
        <taxon>Rhizobium/Agrobacterium group</taxon>
        <taxon>Rhizobium</taxon>
    </lineage>
</organism>
<reference evidence="2" key="1">
    <citation type="submission" date="2016-08" db="EMBL/GenBank/DDBJ databases">
        <authorList>
            <person name="Varghese N."/>
            <person name="Submissions Spin"/>
        </authorList>
    </citation>
    <scope>NUCLEOTIDE SEQUENCE [LARGE SCALE GENOMIC DNA]</scope>
    <source>
        <strain evidence="2">CCBAU 57015</strain>
    </source>
</reference>
<dbReference type="Proteomes" id="UP000186228">
    <property type="component" value="Unassembled WGS sequence"/>
</dbReference>
<keyword evidence="2" id="KW-1185">Reference proteome</keyword>
<dbReference type="EMBL" id="FMAC01000002">
    <property type="protein sequence ID" value="SCB16350.1"/>
    <property type="molecule type" value="Genomic_DNA"/>
</dbReference>
<evidence type="ECO:0008006" key="3">
    <source>
        <dbReference type="Google" id="ProtNLM"/>
    </source>
</evidence>
<proteinExistence type="predicted"/>
<dbReference type="Pfam" id="PF10115">
    <property type="entry name" value="HlyU"/>
    <property type="match status" value="1"/>
</dbReference>
<dbReference type="InterPro" id="IPR018772">
    <property type="entry name" value="Transcription_activator_HlyU"/>
</dbReference>
<evidence type="ECO:0000313" key="2">
    <source>
        <dbReference type="Proteomes" id="UP000186228"/>
    </source>
</evidence>
<dbReference type="RefSeq" id="WP_075852379.1">
    <property type="nucleotide sequence ID" value="NZ_FMAC01000002.1"/>
</dbReference>
<evidence type="ECO:0000313" key="1">
    <source>
        <dbReference type="EMBL" id="SCB16350.1"/>
    </source>
</evidence>
<protein>
    <recommendedName>
        <fullName evidence="3">Transcriptional activator HlyU</fullName>
    </recommendedName>
</protein>
<dbReference type="OrthoDB" id="9800971at2"/>
<accession>A0A1C3ULH9</accession>